<dbReference type="Pfam" id="PF00361">
    <property type="entry name" value="Proton_antipo_M"/>
    <property type="match status" value="1"/>
</dbReference>
<geneLocation type="mitochondrion" evidence="13"/>
<proteinExistence type="inferred from homology"/>
<feature type="transmembrane region" description="Helical" evidence="10">
    <location>
        <begin position="146"/>
        <end position="166"/>
    </location>
</feature>
<feature type="signal peptide" evidence="11">
    <location>
        <begin position="1"/>
        <end position="16"/>
    </location>
</feature>
<accession>A0A191MX65</accession>
<evidence type="ECO:0000256" key="9">
    <source>
        <dbReference type="ARBA" id="ARBA00049551"/>
    </source>
</evidence>
<keyword evidence="13" id="KW-0560">Oxidoreductase</keyword>
<feature type="transmembrane region" description="Helical" evidence="10">
    <location>
        <begin position="534"/>
        <end position="556"/>
    </location>
</feature>
<feature type="transmembrane region" description="Helical" evidence="10">
    <location>
        <begin position="307"/>
        <end position="326"/>
    </location>
</feature>
<feature type="transmembrane region" description="Helical" evidence="10">
    <location>
        <begin position="272"/>
        <end position="295"/>
    </location>
</feature>
<reference evidence="13" key="1">
    <citation type="journal article" date="2016" name="PLoS ONE">
        <title>Intron Derived Size Polymorphism in the Mitochondrial Genomes of Closely Related Chrysoporthe Species.</title>
        <authorList>
            <person name="Kanzi A.M."/>
            <person name="Wingfield B.D."/>
            <person name="Steenkamp E.T."/>
            <person name="Naidoo S."/>
            <person name="van der Merwe N.A."/>
        </authorList>
    </citation>
    <scope>NUCLEOTIDE SEQUENCE</scope>
</reference>
<evidence type="ECO:0000256" key="2">
    <source>
        <dbReference type="ARBA" id="ARBA00007012"/>
    </source>
</evidence>
<feature type="transmembrane region" description="Helical" evidence="10">
    <location>
        <begin position="237"/>
        <end position="260"/>
    </location>
</feature>
<evidence type="ECO:0000313" key="13">
    <source>
        <dbReference type="EMBL" id="AMX22265.1"/>
    </source>
</evidence>
<dbReference type="InterPro" id="IPR010096">
    <property type="entry name" value="NADH-Q_OxRdtase_suN/2"/>
</dbReference>
<keyword evidence="6 10" id="KW-1133">Transmembrane helix</keyword>
<evidence type="ECO:0000256" key="3">
    <source>
        <dbReference type="ARBA" id="ARBA00012944"/>
    </source>
</evidence>
<evidence type="ECO:0000256" key="8">
    <source>
        <dbReference type="ARBA" id="ARBA00031028"/>
    </source>
</evidence>
<evidence type="ECO:0000256" key="10">
    <source>
        <dbReference type="SAM" id="Phobius"/>
    </source>
</evidence>
<evidence type="ECO:0000256" key="1">
    <source>
        <dbReference type="ARBA" id="ARBA00004141"/>
    </source>
</evidence>
<feature type="transmembrane region" description="Helical" evidence="10">
    <location>
        <begin position="178"/>
        <end position="200"/>
    </location>
</feature>
<protein>
    <recommendedName>
        <fullName evidence="4">NADH-ubiquinone oxidoreductase chain 2</fullName>
        <ecNumber evidence="3">7.1.1.2</ecNumber>
    </recommendedName>
    <alternativeName>
        <fullName evidence="8">NADH dehydrogenase subunit 2</fullName>
    </alternativeName>
</protein>
<name>A0A191MX65_CRYPA</name>
<feature type="transmembrane region" description="Helical" evidence="10">
    <location>
        <begin position="67"/>
        <end position="86"/>
    </location>
</feature>
<feature type="transmembrane region" description="Helical" evidence="10">
    <location>
        <begin position="333"/>
        <end position="354"/>
    </location>
</feature>
<evidence type="ECO:0000259" key="12">
    <source>
        <dbReference type="Pfam" id="PF00361"/>
    </source>
</evidence>
<organism evidence="13">
    <name type="scientific">Cryphonectria parasitica</name>
    <name type="common">Chestnut blight fungus</name>
    <name type="synonym">Endothia parasitica</name>
    <dbReference type="NCBI Taxonomy" id="5116"/>
    <lineage>
        <taxon>Eukaryota</taxon>
        <taxon>Fungi</taxon>
        <taxon>Dikarya</taxon>
        <taxon>Ascomycota</taxon>
        <taxon>Pezizomycotina</taxon>
        <taxon>Sordariomycetes</taxon>
        <taxon>Sordariomycetidae</taxon>
        <taxon>Diaporthales</taxon>
        <taxon>Cryphonectriaceae</taxon>
        <taxon>Cryphonectria-Endothia species complex</taxon>
        <taxon>Cryphonectria</taxon>
    </lineage>
</organism>
<dbReference type="InterPro" id="IPR001750">
    <property type="entry name" value="ND/Mrp_TM"/>
</dbReference>
<dbReference type="HAMAP" id="MF_00445">
    <property type="entry name" value="NDH1_NuoN_1"/>
    <property type="match status" value="1"/>
</dbReference>
<dbReference type="AlphaFoldDB" id="A0A191MX65"/>
<feature type="transmembrane region" description="Helical" evidence="10">
    <location>
        <begin position="24"/>
        <end position="46"/>
    </location>
</feature>
<keyword evidence="7 10" id="KW-0472">Membrane</keyword>
<keyword evidence="13" id="KW-0496">Mitochondrion</keyword>
<dbReference type="EMBL" id="KT428651">
    <property type="protein sequence ID" value="AMX22265.1"/>
    <property type="molecule type" value="Genomic_DNA"/>
</dbReference>
<evidence type="ECO:0000256" key="7">
    <source>
        <dbReference type="ARBA" id="ARBA00023136"/>
    </source>
</evidence>
<sequence>MILLSTLFLLLSNAVSLRRDMAILYNRVAIIALLYAILQSLVNFSILSNGGLGLHGGLFHVTTITEVFHIFLYFICIFILILTSFYPRKVWVYEHSSLKDIYMNKFLYYRTKIINKMGEHLKIIEYPLILLFIISGAVFLMSTNDFISIFLSIELQSYGLYLLSTIYRNSELSTTGGLMYFLLGGLSSCFILLGTSLLYANSGTTNLDSLYVITSISDLNNVEVAGGFMPSWYNYDYINFSLLIFSIGFLFKVSAAPFHFWSPDVYDAIPTIVTTFVAIIAKISIFIFLLELVYYTNHYLLNLNWTYGLLVSCLLSLIVGTVLGLTQFRIKRLFAYSTISHLGFILLALTISSVESTQAFIFYLMQYSISNLNAFIILVTIGFSLYCYVNDNKENEELVDKNNSPIQLISQLKGYFYINPILSLSFAITIFSFVGIPPLIGFFAKQMVLSAALDNGYIFLSFIAILTSVIGAVYYLSIIKEIFFFSITPEYKLNPLLTSGEDGYAGLKGRIYVSAGKILNRNSIESIRFNHNNIVMSSPLAITISIISLIIVLFIFMNKEWLSMGTIKSGMNTLR</sequence>
<dbReference type="GO" id="GO:0042773">
    <property type="term" value="P:ATP synthesis coupled electron transport"/>
    <property type="evidence" value="ECO:0007669"/>
    <property type="project" value="InterPro"/>
</dbReference>
<evidence type="ECO:0000256" key="4">
    <source>
        <dbReference type="ARBA" id="ARBA00021008"/>
    </source>
</evidence>
<evidence type="ECO:0000256" key="6">
    <source>
        <dbReference type="ARBA" id="ARBA00022989"/>
    </source>
</evidence>
<dbReference type="GO" id="GO:0016020">
    <property type="term" value="C:membrane"/>
    <property type="evidence" value="ECO:0007669"/>
    <property type="project" value="UniProtKB-SubCell"/>
</dbReference>
<evidence type="ECO:0000256" key="11">
    <source>
        <dbReference type="SAM" id="SignalP"/>
    </source>
</evidence>
<gene>
    <name evidence="13" type="primary">nad2</name>
</gene>
<dbReference type="EC" id="7.1.1.2" evidence="3"/>
<feature type="domain" description="NADH:quinone oxidoreductase/Mrp antiporter transmembrane" evidence="12">
    <location>
        <begin position="144"/>
        <end position="471"/>
    </location>
</feature>
<feature type="transmembrane region" description="Helical" evidence="10">
    <location>
        <begin position="421"/>
        <end position="444"/>
    </location>
</feature>
<comment type="similarity">
    <text evidence="2">Belongs to the complex I subunit 2 family.</text>
</comment>
<dbReference type="GO" id="GO:0008137">
    <property type="term" value="F:NADH dehydrogenase (ubiquinone) activity"/>
    <property type="evidence" value="ECO:0007669"/>
    <property type="project" value="UniProtKB-EC"/>
</dbReference>
<evidence type="ECO:0000256" key="5">
    <source>
        <dbReference type="ARBA" id="ARBA00022692"/>
    </source>
</evidence>
<comment type="subcellular location">
    <subcellularLocation>
        <location evidence="1">Membrane</location>
        <topology evidence="1">Multi-pass membrane protein</topology>
    </subcellularLocation>
</comment>
<keyword evidence="5 10" id="KW-0812">Transmembrane</keyword>
<dbReference type="GO" id="GO:0016491">
    <property type="term" value="F:oxidoreductase activity"/>
    <property type="evidence" value="ECO:0007669"/>
    <property type="project" value="UniProtKB-KW"/>
</dbReference>
<comment type="catalytic activity">
    <reaction evidence="9">
        <text>a ubiquinone + NADH + 5 H(+)(in) = a ubiquinol + NAD(+) + 4 H(+)(out)</text>
        <dbReference type="Rhea" id="RHEA:29091"/>
        <dbReference type="Rhea" id="RHEA-COMP:9565"/>
        <dbReference type="Rhea" id="RHEA-COMP:9566"/>
        <dbReference type="ChEBI" id="CHEBI:15378"/>
        <dbReference type="ChEBI" id="CHEBI:16389"/>
        <dbReference type="ChEBI" id="CHEBI:17976"/>
        <dbReference type="ChEBI" id="CHEBI:57540"/>
        <dbReference type="ChEBI" id="CHEBI:57945"/>
        <dbReference type="EC" id="7.1.1.2"/>
    </reaction>
</comment>
<feature type="transmembrane region" description="Helical" evidence="10">
    <location>
        <begin position="123"/>
        <end position="140"/>
    </location>
</feature>
<feature type="transmembrane region" description="Helical" evidence="10">
    <location>
        <begin position="360"/>
        <end position="389"/>
    </location>
</feature>
<feature type="transmembrane region" description="Helical" evidence="10">
    <location>
        <begin position="456"/>
        <end position="476"/>
    </location>
</feature>
<dbReference type="PANTHER" id="PTHR22773">
    <property type="entry name" value="NADH DEHYDROGENASE"/>
    <property type="match status" value="1"/>
</dbReference>
<keyword evidence="11" id="KW-0732">Signal</keyword>
<feature type="chain" id="PRO_5008247480" description="NADH-ubiquinone oxidoreductase chain 2" evidence="11">
    <location>
        <begin position="17"/>
        <end position="575"/>
    </location>
</feature>